<comment type="cofactor">
    <cofactor evidence="2">
        <name>Mg(2+)</name>
        <dbReference type="ChEBI" id="CHEBI:18420"/>
    </cofactor>
</comment>
<dbReference type="SUPFAM" id="SSF52540">
    <property type="entry name" value="P-loop containing nucleoside triphosphate hydrolases"/>
    <property type="match status" value="1"/>
</dbReference>
<keyword evidence="2" id="KW-0067">ATP-binding</keyword>
<keyword evidence="2" id="KW-0460">Magnesium</keyword>
<evidence type="ECO:0000313" key="3">
    <source>
        <dbReference type="EMBL" id="MDC0713684.1"/>
    </source>
</evidence>
<keyword evidence="4" id="KW-1185">Reference proteome</keyword>
<dbReference type="InterPro" id="IPR027417">
    <property type="entry name" value="P-loop_NTPase"/>
</dbReference>
<dbReference type="Proteomes" id="UP001221838">
    <property type="component" value="Unassembled WGS sequence"/>
</dbReference>
<evidence type="ECO:0000313" key="4">
    <source>
        <dbReference type="Proteomes" id="UP001221838"/>
    </source>
</evidence>
<reference evidence="3 4" key="1">
    <citation type="submission" date="2022-11" db="EMBL/GenBank/DDBJ databases">
        <title>Minimal conservation of predation-associated metabolite biosynthetic gene clusters underscores biosynthetic potential of Myxococcota including descriptions for ten novel species: Archangium lansinium sp. nov., Myxococcus landrumus sp. nov., Nannocystis bai.</title>
        <authorList>
            <person name="Ahearne A."/>
            <person name="Stevens C."/>
            <person name="Dowd S."/>
        </authorList>
    </citation>
    <scope>NUCLEOTIDE SEQUENCE [LARGE SCALE GENOMIC DNA]</scope>
    <source>
        <strain evidence="3 4">NCWAL01</strain>
    </source>
</reference>
<organism evidence="3 4">
    <name type="scientific">Stigmatella ashevillensis</name>
    <dbReference type="NCBI Taxonomy" id="2995309"/>
    <lineage>
        <taxon>Bacteria</taxon>
        <taxon>Pseudomonadati</taxon>
        <taxon>Myxococcota</taxon>
        <taxon>Myxococcia</taxon>
        <taxon>Myxococcales</taxon>
        <taxon>Cystobacterineae</taxon>
        <taxon>Archangiaceae</taxon>
        <taxon>Stigmatella</taxon>
    </lineage>
</organism>
<feature type="binding site" evidence="2">
    <location>
        <position position="67"/>
    </location>
    <ligand>
        <name>ATP</name>
        <dbReference type="ChEBI" id="CHEBI:30616"/>
    </ligand>
</feature>
<sequence length="243" mass="26429">MSRWKSCAACEAPVAEPFQLFVTGTDTGVGKTQASCALLSLLADAGLEPQGFKPYESGCERLSAPADTMALRAAARSQWPIEALCPHRFRAPLAPGIAARRLGREPRWETTLAAWERLRHGSVIVEGAGGLFVPLDSQRDIIDLIAALRLPVLLVARAGLGTLNHTALSLRALAERNVKVSAVLLSRSTPTRDPSERDNRLLLEERHGLRVLGPVPFLKDPRRRHAAFRAALGPLVPHRARGR</sequence>
<dbReference type="Gene3D" id="3.40.50.300">
    <property type="entry name" value="P-loop containing nucleotide triphosphate hydrolases"/>
    <property type="match status" value="1"/>
</dbReference>
<comment type="subunit">
    <text evidence="2">Homodimer.</text>
</comment>
<dbReference type="PANTHER" id="PTHR43210:SF5">
    <property type="entry name" value="DETHIOBIOTIN SYNTHETASE"/>
    <property type="match status" value="1"/>
</dbReference>
<comment type="pathway">
    <text evidence="2">Cofactor biosynthesis; biotin biosynthesis; biotin from 7,8-diaminononanoate: step 1/2.</text>
</comment>
<dbReference type="CDD" id="cd03109">
    <property type="entry name" value="DTBS"/>
    <property type="match status" value="1"/>
</dbReference>
<feature type="binding site" evidence="2">
    <location>
        <begin position="186"/>
        <end position="187"/>
    </location>
    <ligand>
        <name>ATP</name>
        <dbReference type="ChEBI" id="CHEBI:30616"/>
    </ligand>
</feature>
<feature type="binding site" evidence="2">
    <location>
        <position position="67"/>
    </location>
    <ligand>
        <name>Mg(2+)</name>
        <dbReference type="ChEBI" id="CHEBI:18420"/>
    </ligand>
</feature>
<comment type="function">
    <text evidence="2">Catalyzes a mechanistically unusual reaction, the ATP-dependent insertion of CO2 between the N7 and N8 nitrogen atoms of 7,8-diaminopelargonic acid (DAPA, also called 7,8-diammoniononanoate) to form a ureido ring.</text>
</comment>
<dbReference type="PIRSF" id="PIRSF006755">
    <property type="entry name" value="DTB_synth"/>
    <property type="match status" value="1"/>
</dbReference>
<gene>
    <name evidence="2 3" type="primary">bioD</name>
    <name evidence="3" type="ORF">POL68_34780</name>
</gene>
<proteinExistence type="inferred from homology"/>
<comment type="subcellular location">
    <subcellularLocation>
        <location evidence="2">Cytoplasm</location>
    </subcellularLocation>
</comment>
<dbReference type="Pfam" id="PF13500">
    <property type="entry name" value="AAA_26"/>
    <property type="match status" value="1"/>
</dbReference>
<keyword evidence="1 2" id="KW-0093">Biotin biosynthesis</keyword>
<dbReference type="HAMAP" id="MF_00336">
    <property type="entry name" value="BioD"/>
    <property type="match status" value="1"/>
</dbReference>
<feature type="binding site" evidence="2">
    <location>
        <begin position="126"/>
        <end position="129"/>
    </location>
    <ligand>
        <name>ATP</name>
        <dbReference type="ChEBI" id="CHEBI:30616"/>
    </ligand>
</feature>
<dbReference type="EC" id="6.3.3.3" evidence="2"/>
<keyword evidence="2 3" id="KW-0436">Ligase</keyword>
<dbReference type="PANTHER" id="PTHR43210">
    <property type="entry name" value="DETHIOBIOTIN SYNTHETASE"/>
    <property type="match status" value="1"/>
</dbReference>
<comment type="catalytic activity">
    <reaction evidence="2">
        <text>(7R,8S)-7,8-diammoniononanoate + CO2 + ATP = (4R,5S)-dethiobiotin + ADP + phosphate + 3 H(+)</text>
        <dbReference type="Rhea" id="RHEA:15805"/>
        <dbReference type="ChEBI" id="CHEBI:15378"/>
        <dbReference type="ChEBI" id="CHEBI:16526"/>
        <dbReference type="ChEBI" id="CHEBI:30616"/>
        <dbReference type="ChEBI" id="CHEBI:43474"/>
        <dbReference type="ChEBI" id="CHEBI:149469"/>
        <dbReference type="ChEBI" id="CHEBI:149473"/>
        <dbReference type="ChEBI" id="CHEBI:456216"/>
        <dbReference type="EC" id="6.3.3.3"/>
    </reaction>
</comment>
<feature type="binding site" evidence="2">
    <location>
        <position position="32"/>
    </location>
    <ligand>
        <name>Mg(2+)</name>
        <dbReference type="ChEBI" id="CHEBI:18420"/>
    </ligand>
</feature>
<evidence type="ECO:0000256" key="2">
    <source>
        <dbReference type="HAMAP-Rule" id="MF_00336"/>
    </source>
</evidence>
<evidence type="ECO:0000256" key="1">
    <source>
        <dbReference type="ARBA" id="ARBA00022756"/>
    </source>
</evidence>
<comment type="caution">
    <text evidence="3">The sequence shown here is derived from an EMBL/GenBank/DDBJ whole genome shotgun (WGS) entry which is preliminary data.</text>
</comment>
<keyword evidence="2" id="KW-0963">Cytoplasm</keyword>
<keyword evidence="2" id="KW-0547">Nucleotide-binding</keyword>
<dbReference type="EMBL" id="JAQNDM010000002">
    <property type="protein sequence ID" value="MDC0713684.1"/>
    <property type="molecule type" value="Genomic_DNA"/>
</dbReference>
<dbReference type="RefSeq" id="WP_272144052.1">
    <property type="nucleotide sequence ID" value="NZ_JAQNDM010000002.1"/>
</dbReference>
<feature type="active site" evidence="2">
    <location>
        <position position="53"/>
    </location>
</feature>
<name>A0ABT5DJ63_9BACT</name>
<dbReference type="InterPro" id="IPR004472">
    <property type="entry name" value="DTB_synth_BioD"/>
</dbReference>
<comment type="caution">
    <text evidence="2">Lacks conserved residue(s) required for the propagation of feature annotation.</text>
</comment>
<protein>
    <recommendedName>
        <fullName evidence="2">ATP-dependent dethiobiotin synthetase BioD</fullName>
        <ecNumber evidence="2">6.3.3.3</ecNumber>
    </recommendedName>
    <alternativeName>
        <fullName evidence="2">DTB synthetase</fullName>
        <shortName evidence="2">DTBS</shortName>
    </alternativeName>
    <alternativeName>
        <fullName evidence="2">Dethiobiotin synthase</fullName>
    </alternativeName>
</protein>
<dbReference type="GO" id="GO:0004141">
    <property type="term" value="F:dethiobiotin synthase activity"/>
    <property type="evidence" value="ECO:0007669"/>
    <property type="project" value="UniProtKB-EC"/>
</dbReference>
<accession>A0ABT5DJ63</accession>
<feature type="binding site" evidence="2">
    <location>
        <position position="126"/>
    </location>
    <ligand>
        <name>Mg(2+)</name>
        <dbReference type="ChEBI" id="CHEBI:18420"/>
    </ligand>
</feature>
<feature type="binding site" evidence="2">
    <location>
        <begin position="216"/>
        <end position="218"/>
    </location>
    <ligand>
        <name>ATP</name>
        <dbReference type="ChEBI" id="CHEBI:30616"/>
    </ligand>
</feature>
<feature type="binding site" evidence="2">
    <location>
        <position position="57"/>
    </location>
    <ligand>
        <name>substrate</name>
    </ligand>
</feature>
<dbReference type="NCBIfam" id="TIGR00347">
    <property type="entry name" value="bioD"/>
    <property type="match status" value="1"/>
</dbReference>
<keyword evidence="2" id="KW-0479">Metal-binding</keyword>
<comment type="similarity">
    <text evidence="2">Belongs to the dethiobiotin synthetase family.</text>
</comment>